<dbReference type="InterPro" id="IPR000073">
    <property type="entry name" value="AB_hydrolase_1"/>
</dbReference>
<sequence length="345" mass="36649">MPEQDQVVRFTGGPDDRPLAWAAVGAGPPLVVGGWWCGHLELDWQNPLFRRFAGLLGDRFTLLRYDRPGVGMSDAAGPLVTSLADEVAALSAVVDAAGEKVTLFGGSSGGCAAMAYTAAHPDRVERLVLYGSYARGTEIATAEARDSLLAVVGRHWGVGSRVLADLFLPTATPAERDEFVRFQRASLTAEQAARSLAAVYEFDVRDELGAIEVPTLVLHRRDDRAIPFALGQDVAARIPGAAFVPLDGTDHLPWRGDVAGLVRAVREFLGAGRAARGAGSLRHELSERELDVLRLVAHGLSDQEIARRLGISAHTAHRHVSNIRGKLGVSSRAAAAAHAATAGLL</sequence>
<dbReference type="PRINTS" id="PR00111">
    <property type="entry name" value="ABHYDROLASE"/>
</dbReference>
<proteinExistence type="predicted"/>
<dbReference type="eggNOG" id="COG2021">
    <property type="taxonomic scope" value="Bacteria"/>
</dbReference>
<dbReference type="PANTHER" id="PTHR43433">
    <property type="entry name" value="HYDROLASE, ALPHA/BETA FOLD FAMILY PROTEIN"/>
    <property type="match status" value="1"/>
</dbReference>
<dbReference type="OrthoDB" id="27092at2"/>
<dbReference type="Pfam" id="PF12697">
    <property type="entry name" value="Abhydrolase_6"/>
    <property type="match status" value="1"/>
</dbReference>
<dbReference type="Gene3D" id="1.10.10.10">
    <property type="entry name" value="Winged helix-like DNA-binding domain superfamily/Winged helix DNA-binding domain"/>
    <property type="match status" value="1"/>
</dbReference>
<dbReference type="PROSITE" id="PS50043">
    <property type="entry name" value="HTH_LUXR_2"/>
    <property type="match status" value="1"/>
</dbReference>
<dbReference type="InterPro" id="IPR029058">
    <property type="entry name" value="AB_hydrolase_fold"/>
</dbReference>
<dbReference type="KEGG" id="amd:AMED_3774"/>
<dbReference type="PATRIC" id="fig|749927.5.peg.3903"/>
<dbReference type="Pfam" id="PF00196">
    <property type="entry name" value="GerE"/>
    <property type="match status" value="1"/>
</dbReference>
<evidence type="ECO:0000313" key="3">
    <source>
        <dbReference type="Proteomes" id="UP000000328"/>
    </source>
</evidence>
<dbReference type="GO" id="GO:0003677">
    <property type="term" value="F:DNA binding"/>
    <property type="evidence" value="ECO:0007669"/>
    <property type="project" value="InterPro"/>
</dbReference>
<dbReference type="SUPFAM" id="SSF53474">
    <property type="entry name" value="alpha/beta-Hydrolases"/>
    <property type="match status" value="1"/>
</dbReference>
<protein>
    <submittedName>
        <fullName evidence="2">LuxR family transcriptional regulator</fullName>
    </submittedName>
</protein>
<feature type="domain" description="HTH luxR-type" evidence="1">
    <location>
        <begin position="278"/>
        <end position="343"/>
    </location>
</feature>
<dbReference type="RefSeq" id="WP_013225625.1">
    <property type="nucleotide sequence ID" value="NC_014318.1"/>
</dbReference>
<dbReference type="GO" id="GO:0006355">
    <property type="term" value="P:regulation of DNA-templated transcription"/>
    <property type="evidence" value="ECO:0007669"/>
    <property type="project" value="InterPro"/>
</dbReference>
<dbReference type="eggNOG" id="COG2197">
    <property type="taxonomic scope" value="Bacteria"/>
</dbReference>
<dbReference type="HOGENOM" id="CLU_020336_14_0_11"/>
<organism evidence="2 3">
    <name type="scientific">Amycolatopsis mediterranei (strain U-32)</name>
    <dbReference type="NCBI Taxonomy" id="749927"/>
    <lineage>
        <taxon>Bacteria</taxon>
        <taxon>Bacillati</taxon>
        <taxon>Actinomycetota</taxon>
        <taxon>Actinomycetes</taxon>
        <taxon>Pseudonocardiales</taxon>
        <taxon>Pseudonocardiaceae</taxon>
        <taxon>Amycolatopsis</taxon>
    </lineage>
</organism>
<dbReference type="CDD" id="cd06170">
    <property type="entry name" value="LuxR_C_like"/>
    <property type="match status" value="1"/>
</dbReference>
<evidence type="ECO:0000313" key="2">
    <source>
        <dbReference type="EMBL" id="ADJ45553.1"/>
    </source>
</evidence>
<dbReference type="PANTHER" id="PTHR43433:SF8">
    <property type="entry name" value="BIFUNCTIONAL LIPASE_ADENYLATE CYCLASE LIPJ"/>
    <property type="match status" value="1"/>
</dbReference>
<dbReference type="InterPro" id="IPR036388">
    <property type="entry name" value="WH-like_DNA-bd_sf"/>
</dbReference>
<dbReference type="InterPro" id="IPR016032">
    <property type="entry name" value="Sig_transdc_resp-reg_C-effctor"/>
</dbReference>
<dbReference type="GeneID" id="92871517"/>
<evidence type="ECO:0000259" key="1">
    <source>
        <dbReference type="PROSITE" id="PS50043"/>
    </source>
</evidence>
<dbReference type="InterPro" id="IPR050471">
    <property type="entry name" value="AB_hydrolase"/>
</dbReference>
<gene>
    <name evidence="2" type="ordered locus">AMED_3774</name>
</gene>
<dbReference type="GO" id="GO:0003824">
    <property type="term" value="F:catalytic activity"/>
    <property type="evidence" value="ECO:0007669"/>
    <property type="project" value="UniProtKB-ARBA"/>
</dbReference>
<name>A0A0H3D610_AMYMU</name>
<dbReference type="AlphaFoldDB" id="A0A0H3D610"/>
<dbReference type="EMBL" id="CP002000">
    <property type="protein sequence ID" value="ADJ45553.1"/>
    <property type="molecule type" value="Genomic_DNA"/>
</dbReference>
<dbReference type="InterPro" id="IPR000792">
    <property type="entry name" value="Tscrpt_reg_LuxR_C"/>
</dbReference>
<reference evidence="2 3" key="1">
    <citation type="journal article" date="2010" name="Cell Res.">
        <title>Complete genome sequence of the rifamycin SV-producing Amycolatopsis mediterranei U32 revealed its genetic characteristics in phylogeny and metabolism.</title>
        <authorList>
            <person name="Zhao W."/>
            <person name="Zhong Y."/>
            <person name="Yuan H."/>
            <person name="Wang J."/>
            <person name="Zheng H."/>
            <person name="Wang Y."/>
            <person name="Cen X."/>
            <person name="Xu F."/>
            <person name="Bai J."/>
            <person name="Han X."/>
            <person name="Lu G."/>
            <person name="Zhu Y."/>
            <person name="Shao Z."/>
            <person name="Yan H."/>
            <person name="Li C."/>
            <person name="Peng N."/>
            <person name="Zhang Z."/>
            <person name="Zhang Y."/>
            <person name="Lin W."/>
            <person name="Fan Y."/>
            <person name="Qin Z."/>
            <person name="Hu Y."/>
            <person name="Zhu B."/>
            <person name="Wang S."/>
            <person name="Ding X."/>
            <person name="Zhao G.P."/>
        </authorList>
    </citation>
    <scope>NUCLEOTIDE SEQUENCE [LARGE SCALE GENOMIC DNA]</scope>
    <source>
        <strain evidence="3">U-32</strain>
    </source>
</reference>
<dbReference type="PRINTS" id="PR00038">
    <property type="entry name" value="HTHLUXR"/>
</dbReference>
<dbReference type="SMART" id="SM00421">
    <property type="entry name" value="HTH_LUXR"/>
    <property type="match status" value="1"/>
</dbReference>
<dbReference type="SUPFAM" id="SSF46894">
    <property type="entry name" value="C-terminal effector domain of the bipartite response regulators"/>
    <property type="match status" value="1"/>
</dbReference>
<dbReference type="Proteomes" id="UP000000328">
    <property type="component" value="Chromosome"/>
</dbReference>
<dbReference type="Gene3D" id="3.40.50.1820">
    <property type="entry name" value="alpha/beta hydrolase"/>
    <property type="match status" value="1"/>
</dbReference>
<accession>A0A0H3D610</accession>